<dbReference type="InterPro" id="IPR024961">
    <property type="entry name" value="T2SS_GspC_N"/>
</dbReference>
<accession>A0A3T0E7S3</accession>
<dbReference type="EMBL" id="CP018911">
    <property type="protein sequence ID" value="AZU03310.1"/>
    <property type="molecule type" value="Genomic_DNA"/>
</dbReference>
<dbReference type="AlphaFoldDB" id="A0A3T0E7S3"/>
<keyword evidence="2" id="KW-0813">Transport</keyword>
<proteinExistence type="predicted"/>
<dbReference type="Pfam" id="PF11356">
    <property type="entry name" value="T2SSC"/>
    <property type="match status" value="1"/>
</dbReference>
<keyword evidence="10" id="KW-1185">Reference proteome</keyword>
<sequence>MTSSGRSQMDQGARFQRLPGLSRRVASTLVFATELALVVLAGALLASLVWTLLYGSYTTALPAPSAAIDARSSQSAARMTSASATGLFRQAGGSAAPNVEILPESRLGFALFGVRTGATPQEGSAIIEAGAAGQRSYRAGSALQDGVTLDAVHNDRVVISRNGSREVLYLSERARTRRTAPAEPLQAVTLAGISLSPHPLQSGGEGLRIDNIPPALSALGLQPGDIIASVEGEALSPERVSALSAGLADGILPASLQFERGGERLSLQTRSNP</sequence>
<evidence type="ECO:0000256" key="3">
    <source>
        <dbReference type="ARBA" id="ARBA00022475"/>
    </source>
</evidence>
<organism evidence="9 10">
    <name type="scientific">Glycocaulis alkaliphilus</name>
    <dbReference type="NCBI Taxonomy" id="1434191"/>
    <lineage>
        <taxon>Bacteria</taxon>
        <taxon>Pseudomonadati</taxon>
        <taxon>Pseudomonadota</taxon>
        <taxon>Alphaproteobacteria</taxon>
        <taxon>Maricaulales</taxon>
        <taxon>Maricaulaceae</taxon>
        <taxon>Glycocaulis</taxon>
    </lineage>
</organism>
<keyword evidence="3" id="KW-1003">Cell membrane</keyword>
<evidence type="ECO:0000256" key="5">
    <source>
        <dbReference type="ARBA" id="ARBA00022692"/>
    </source>
</evidence>
<keyword evidence="5" id="KW-0812">Transmembrane</keyword>
<protein>
    <submittedName>
        <fullName evidence="9">Type II secretion system protein C</fullName>
    </submittedName>
</protein>
<dbReference type="Proteomes" id="UP000286954">
    <property type="component" value="Chromosome"/>
</dbReference>
<evidence type="ECO:0000256" key="1">
    <source>
        <dbReference type="ARBA" id="ARBA00004533"/>
    </source>
</evidence>
<name>A0A3T0E7S3_9PROT</name>
<dbReference type="RefSeq" id="WP_127565714.1">
    <property type="nucleotide sequence ID" value="NZ_BMFB01000002.1"/>
</dbReference>
<dbReference type="KEGG" id="gak:X907_0766"/>
<dbReference type="InterPro" id="IPR036034">
    <property type="entry name" value="PDZ_sf"/>
</dbReference>
<evidence type="ECO:0000256" key="2">
    <source>
        <dbReference type="ARBA" id="ARBA00022448"/>
    </source>
</evidence>
<keyword evidence="7" id="KW-1133">Transmembrane helix</keyword>
<dbReference type="GO" id="GO:0015031">
    <property type="term" value="P:protein transport"/>
    <property type="evidence" value="ECO:0007669"/>
    <property type="project" value="UniProtKB-KW"/>
</dbReference>
<dbReference type="Gene3D" id="2.30.42.10">
    <property type="match status" value="1"/>
</dbReference>
<dbReference type="Gene3D" id="2.30.30.830">
    <property type="match status" value="1"/>
</dbReference>
<keyword evidence="4" id="KW-0997">Cell inner membrane</keyword>
<evidence type="ECO:0000313" key="9">
    <source>
        <dbReference type="EMBL" id="AZU03310.1"/>
    </source>
</evidence>
<evidence type="ECO:0000256" key="7">
    <source>
        <dbReference type="ARBA" id="ARBA00022989"/>
    </source>
</evidence>
<keyword evidence="8" id="KW-0472">Membrane</keyword>
<evidence type="ECO:0000256" key="4">
    <source>
        <dbReference type="ARBA" id="ARBA00022519"/>
    </source>
</evidence>
<evidence type="ECO:0000313" key="10">
    <source>
        <dbReference type="Proteomes" id="UP000286954"/>
    </source>
</evidence>
<evidence type="ECO:0000256" key="8">
    <source>
        <dbReference type="ARBA" id="ARBA00023136"/>
    </source>
</evidence>
<comment type="subcellular location">
    <subcellularLocation>
        <location evidence="1">Cell inner membrane</location>
    </subcellularLocation>
</comment>
<evidence type="ECO:0000256" key="6">
    <source>
        <dbReference type="ARBA" id="ARBA00022927"/>
    </source>
</evidence>
<dbReference type="GO" id="GO:0005886">
    <property type="term" value="C:plasma membrane"/>
    <property type="evidence" value="ECO:0007669"/>
    <property type="project" value="UniProtKB-SubCell"/>
</dbReference>
<keyword evidence="6" id="KW-0653">Protein transport</keyword>
<gene>
    <name evidence="9" type="ORF">X907_0766</name>
</gene>
<dbReference type="OrthoDB" id="7631416at2"/>
<reference evidence="9 10" key="1">
    <citation type="submission" date="2016-12" db="EMBL/GenBank/DDBJ databases">
        <title>The genome of dimorphic prosthecate Glycocaulis alkaliphilus 6b-8t, isolated from crude oil dictates its adaptability in petroleum environments.</title>
        <authorList>
            <person name="Wu X.-L."/>
            <person name="Geng S."/>
        </authorList>
    </citation>
    <scope>NUCLEOTIDE SEQUENCE [LARGE SCALE GENOMIC DNA]</scope>
    <source>
        <strain evidence="9 10">6B-8</strain>
    </source>
</reference>